<dbReference type="SUPFAM" id="SSF56973">
    <property type="entry name" value="Aerolisin/ETX pore-forming domain"/>
    <property type="match status" value="1"/>
</dbReference>
<proteinExistence type="predicted"/>
<dbReference type="Gene3D" id="2.170.15.10">
    <property type="entry name" value="Proaerolysin, chain A, domain 3"/>
    <property type="match status" value="1"/>
</dbReference>
<keyword evidence="2" id="KW-1185">Reference proteome</keyword>
<dbReference type="RefSeq" id="XP_038734816.1">
    <property type="nucleotide sequence ID" value="XM_038874207.1"/>
</dbReference>
<name>A0A9P5LWI7_9HELO</name>
<evidence type="ECO:0000313" key="1">
    <source>
        <dbReference type="EMBL" id="KAF7948284.1"/>
    </source>
</evidence>
<comment type="caution">
    <text evidence="1">The sequence shown here is derived from an EMBL/GenBank/DDBJ whole genome shotgun (WGS) entry which is preliminary data.</text>
</comment>
<evidence type="ECO:0000313" key="2">
    <source>
        <dbReference type="Proteomes" id="UP000710849"/>
    </source>
</evidence>
<dbReference type="Proteomes" id="UP000710849">
    <property type="component" value="Unassembled WGS sequence"/>
</dbReference>
<gene>
    <name evidence="1" type="ORF">EAE97_003695</name>
</gene>
<accession>A0A9P5LWI7</accession>
<dbReference type="EMBL" id="RCSW01000006">
    <property type="protein sequence ID" value="KAF7948284.1"/>
    <property type="molecule type" value="Genomic_DNA"/>
</dbReference>
<dbReference type="AlphaFoldDB" id="A0A9P5LWI7"/>
<dbReference type="GeneID" id="62147284"/>
<reference evidence="1 2" key="1">
    <citation type="journal article" date="2020" name="Genome Biol. Evol.">
        <title>Comparative genomics of Sclerotiniaceae.</title>
        <authorList>
            <person name="Valero Jimenez C.A."/>
            <person name="Steentjes M."/>
            <person name="Scholten O.E."/>
            <person name="Van Kan J.A.L."/>
        </authorList>
    </citation>
    <scope>NUCLEOTIDE SEQUENCE [LARGE SCALE GENOMIC DNA]</scope>
    <source>
        <strain evidence="1 2">MUCL 94</strain>
    </source>
</reference>
<sequence length="824" mass="90932">MVDIVDHIYLVSVLPMALASKSFRSGAQAVRIDFANSLSVVSDTILRDPNLSTQLLSIKFDGSVNLLLSQLASAISYMPVDVVRAAQNTASNSTAAVKADLIATNLNRIKTLMSTTLTNLVGSIGDELSKIFSTGSILQSRTDINNAFTMFNTLSSTFKTKGDMYDPQALPDKYEATIQSALDLHKSGIQSKAASSWGVWATDLSQASIKTLTETLVTLGRNTQVGNDNQYNTSASSGCDTAKSDFRQKLDNEYLWSDKQDKKDLFTTAADNTMAAQKAIWLKNKVSTALASKFGMHFDVFVSEKKSNFVNTYNTACDTYKAYITAELAGQVPLIIQSCRDQLDLIDLNLDLPTTTRVQIILLSNAAVTIAKNKFTLAKGNLHALPNGAISSTKIQTYQSQLDIGLELDRKAKVDKYDEVVSVYNQALLSEIIIPITDQTLANNFISTSALDTKITTQLMLFMSKKKGEEELALAKWNEWKTRTYPALVEVVQRNNSYKVDGLDGNLAAIKAIQEHVVDNIKINCSGLASELGMSYIGAWTLSDVKPQDMGMSVTDPTKPNQQNSRIFRLNNTPRNGYYDVNNSTNIEFFDWVVEVSDIIWCKPIITDLKPLKLDTTEYPAQNTPITVTVGASSAVTSTITDSQSWGVNAGVEVGYKLGVNDSWQANLKATFNGNFSSMKSRSESTTYTSTTSAQLTLSANCVNCVNQKVFVQKTSLPYTAKVKVVPRLRFQNGYTIWDCSDHQSTFEFRRTDEIRDDALANADPWEWKLAMERSSYLVNYLDNLTTASQYEFYVKGKWEGITGKYAVTTVTPKNTMTTLLPPS</sequence>
<organism evidence="1 2">
    <name type="scientific">Botrytis byssoidea</name>
    <dbReference type="NCBI Taxonomy" id="139641"/>
    <lineage>
        <taxon>Eukaryota</taxon>
        <taxon>Fungi</taxon>
        <taxon>Dikarya</taxon>
        <taxon>Ascomycota</taxon>
        <taxon>Pezizomycotina</taxon>
        <taxon>Leotiomycetes</taxon>
        <taxon>Helotiales</taxon>
        <taxon>Sclerotiniaceae</taxon>
        <taxon>Botrytis</taxon>
    </lineage>
</organism>
<protein>
    <submittedName>
        <fullName evidence="1">Uncharacterized protein</fullName>
    </submittedName>
</protein>